<feature type="compositionally biased region" description="Polar residues" evidence="1">
    <location>
        <begin position="76"/>
        <end position="106"/>
    </location>
</feature>
<dbReference type="RefSeq" id="XP_040743642.1">
    <property type="nucleotide sequence ID" value="XM_040890332.1"/>
</dbReference>
<sequence>MTYGRRAQAARRVSAPGSAFGSGSSKPPSSDTPQPLDLSDSSVEESDGEPLAAGTSTGTWARRTAHSALSRLEQLYESTRSQGSTPSGNSTDAPGGSASSRSILDQTKNRWDLGDVLGGKPERAVTDSKETDQQQRIVLDNTDMFVSAEEAAKVKAKAKRLQSRAFSHNVVFTYGRPRSDDSGDDDDYDGSELSKFRRPSGSSRSLNMRPLLLLDQDSSALAGGAIGAYKSPQDPLSFRRLIGDILQRIGSTDSMRVSACGDLAARLGQQEFRDELLGSIHWLTTLLRSMQRVRECPLVSASMMVLVRAAFVNPEVMQSLVFDHHILEIVAEVLKATAQADILVQRDPSDFDCDSQCRCVTAICQTVRALGLVDDILAVSTYNLVLAALRSFMRDDDVAYLAMAELLRGELHESGCLALIVERTFARSIPAFVKQINSQPARSLDGSPFDDSFVSKVSARNAAAAAAADFRNGDDMWMDFDLPDESQHPASLRGLPNHRQQADKCTFRRELDPQLPSRLAVSLELELLKFSATASRENQDEILGEKAVVPAMLSLLAACQQSSVRLRGQSLVKALETAVLVLQLLVNLSNSSTEFCSQFIRQNGLEAVSKSIMFVSRTMADGMLQTESSSSNPASTGAANSSSTTAKDLGDLCYDTLLIAAALLTNIVDADSSTATHFSYVFQNPHCPLDSRCYPECACASRTSLVGLLARAFAVCHAMAAPADSSQSDALVAAGYLAVLLGFLMRDSPGSHRAILQHLPGQSAAAVVSRIEGFIRLTDSISERFGKLLGGLGTAAFGLPEPGSGRRTHLLGQRSTESPPSLSQWQQ</sequence>
<dbReference type="EMBL" id="MCFD01000006">
    <property type="protein sequence ID" value="ORX70004.1"/>
    <property type="molecule type" value="Genomic_DNA"/>
</dbReference>
<dbReference type="InterPro" id="IPR011989">
    <property type="entry name" value="ARM-like"/>
</dbReference>
<proteinExistence type="predicted"/>
<keyword evidence="3" id="KW-1185">Reference proteome</keyword>
<dbReference type="Gene3D" id="1.25.10.10">
    <property type="entry name" value="Leucine-rich Repeat Variant"/>
    <property type="match status" value="1"/>
</dbReference>
<dbReference type="AlphaFoldDB" id="A0A1Y1WA38"/>
<evidence type="ECO:0008006" key="4">
    <source>
        <dbReference type="Google" id="ProtNLM"/>
    </source>
</evidence>
<comment type="caution">
    <text evidence="2">The sequence shown here is derived from an EMBL/GenBank/DDBJ whole genome shotgun (WGS) entry which is preliminary data.</text>
</comment>
<name>A0A1Y1WA38_9FUNG</name>
<feature type="region of interest" description="Disordered" evidence="1">
    <location>
        <begin position="173"/>
        <end position="204"/>
    </location>
</feature>
<feature type="region of interest" description="Disordered" evidence="1">
    <location>
        <begin position="1"/>
        <end position="136"/>
    </location>
</feature>
<feature type="compositionally biased region" description="Basic and acidic residues" evidence="1">
    <location>
        <begin position="120"/>
        <end position="133"/>
    </location>
</feature>
<gene>
    <name evidence="2" type="ORF">DL89DRAFT_292685</name>
</gene>
<evidence type="ECO:0000313" key="3">
    <source>
        <dbReference type="Proteomes" id="UP000193922"/>
    </source>
</evidence>
<reference evidence="2 3" key="1">
    <citation type="submission" date="2016-07" db="EMBL/GenBank/DDBJ databases">
        <title>Pervasive Adenine N6-methylation of Active Genes in Fungi.</title>
        <authorList>
            <consortium name="DOE Joint Genome Institute"/>
            <person name="Mondo S.J."/>
            <person name="Dannebaum R.O."/>
            <person name="Kuo R.C."/>
            <person name="Labutti K."/>
            <person name="Haridas S."/>
            <person name="Kuo A."/>
            <person name="Salamov A."/>
            <person name="Ahrendt S.R."/>
            <person name="Lipzen A."/>
            <person name="Sullivan W."/>
            <person name="Andreopoulos W.B."/>
            <person name="Clum A."/>
            <person name="Lindquist E."/>
            <person name="Daum C."/>
            <person name="Ramamoorthy G.K."/>
            <person name="Gryganskyi A."/>
            <person name="Culley D."/>
            <person name="Magnuson J.K."/>
            <person name="James T.Y."/>
            <person name="O'Malley M.A."/>
            <person name="Stajich J.E."/>
            <person name="Spatafora J.W."/>
            <person name="Visel A."/>
            <person name="Grigoriev I.V."/>
        </authorList>
    </citation>
    <scope>NUCLEOTIDE SEQUENCE [LARGE SCALE GENOMIC DNA]</scope>
    <source>
        <strain evidence="2 3">ATCC 12442</strain>
    </source>
</reference>
<dbReference type="Proteomes" id="UP000193922">
    <property type="component" value="Unassembled WGS sequence"/>
</dbReference>
<evidence type="ECO:0000256" key="1">
    <source>
        <dbReference type="SAM" id="MobiDB-lite"/>
    </source>
</evidence>
<feature type="compositionally biased region" description="Low complexity" evidence="1">
    <location>
        <begin position="14"/>
        <end position="29"/>
    </location>
</feature>
<feature type="compositionally biased region" description="Polar residues" evidence="1">
    <location>
        <begin position="813"/>
        <end position="827"/>
    </location>
</feature>
<dbReference type="STRING" id="61395.A0A1Y1WA38"/>
<protein>
    <recommendedName>
        <fullName evidence="4">Wings apart-like protein C-terminal domain-containing protein</fullName>
    </recommendedName>
</protein>
<organism evidence="2 3">
    <name type="scientific">Linderina pennispora</name>
    <dbReference type="NCBI Taxonomy" id="61395"/>
    <lineage>
        <taxon>Eukaryota</taxon>
        <taxon>Fungi</taxon>
        <taxon>Fungi incertae sedis</taxon>
        <taxon>Zoopagomycota</taxon>
        <taxon>Kickxellomycotina</taxon>
        <taxon>Kickxellomycetes</taxon>
        <taxon>Kickxellales</taxon>
        <taxon>Kickxellaceae</taxon>
        <taxon>Linderina</taxon>
    </lineage>
</organism>
<accession>A0A1Y1WA38</accession>
<feature type="region of interest" description="Disordered" evidence="1">
    <location>
        <begin position="799"/>
        <end position="827"/>
    </location>
</feature>
<dbReference type="GeneID" id="63806980"/>
<dbReference type="OrthoDB" id="78088at2759"/>
<evidence type="ECO:0000313" key="2">
    <source>
        <dbReference type="EMBL" id="ORX70004.1"/>
    </source>
</evidence>